<reference evidence="3 4" key="1">
    <citation type="submission" date="2019-03" db="EMBL/GenBank/DDBJ databases">
        <title>Genomic Encyclopedia of Type Strains, Phase IV (KMG-IV): sequencing the most valuable type-strain genomes for metagenomic binning, comparative biology and taxonomic classification.</title>
        <authorList>
            <person name="Goeker M."/>
        </authorList>
    </citation>
    <scope>NUCLEOTIDE SEQUENCE [LARGE SCALE GENOMIC DNA]</scope>
    <source>
        <strain evidence="3 4">DSM 2132</strain>
    </source>
</reference>
<dbReference type="Gene3D" id="3.90.180.10">
    <property type="entry name" value="Medium-chain alcohol dehydrogenases, catalytic domain"/>
    <property type="match status" value="1"/>
</dbReference>
<name>A0A4R2PD29_RHOSA</name>
<dbReference type="InterPro" id="IPR051450">
    <property type="entry name" value="Gfo/Idh/MocA_Oxidoreductases"/>
</dbReference>
<dbReference type="Gene3D" id="3.30.360.10">
    <property type="entry name" value="Dihydrodipicolinate Reductase, domain 2"/>
    <property type="match status" value="2"/>
</dbReference>
<dbReference type="InterPro" id="IPR011032">
    <property type="entry name" value="GroES-like_sf"/>
</dbReference>
<evidence type="ECO:0000256" key="1">
    <source>
        <dbReference type="SAM" id="MobiDB-lite"/>
    </source>
</evidence>
<dbReference type="InterPro" id="IPR036291">
    <property type="entry name" value="NAD(P)-bd_dom_sf"/>
</dbReference>
<feature type="domain" description="Enoyl reductase (ER)" evidence="2">
    <location>
        <begin position="461"/>
        <end position="773"/>
    </location>
</feature>
<feature type="region of interest" description="Disordered" evidence="1">
    <location>
        <begin position="387"/>
        <end position="408"/>
    </location>
</feature>
<dbReference type="InterPro" id="IPR000683">
    <property type="entry name" value="Gfo/Idh/MocA-like_OxRdtase_N"/>
</dbReference>
<comment type="caution">
    <text evidence="3">The sequence shown here is derived from an EMBL/GenBank/DDBJ whole genome shotgun (WGS) entry which is preliminary data.</text>
</comment>
<proteinExistence type="predicted"/>
<dbReference type="GO" id="GO:0016491">
    <property type="term" value="F:oxidoreductase activity"/>
    <property type="evidence" value="ECO:0007669"/>
    <property type="project" value="InterPro"/>
</dbReference>
<dbReference type="GO" id="GO:0000166">
    <property type="term" value="F:nucleotide binding"/>
    <property type="evidence" value="ECO:0007669"/>
    <property type="project" value="InterPro"/>
</dbReference>
<dbReference type="InterPro" id="IPR013154">
    <property type="entry name" value="ADH-like_N"/>
</dbReference>
<keyword evidence="4" id="KW-1185">Reference proteome</keyword>
<dbReference type="CDD" id="cd08255">
    <property type="entry name" value="2-desacetyl-2-hydroxyethyl_bacteriochlorophyllide_like"/>
    <property type="match status" value="1"/>
</dbReference>
<dbReference type="InterPro" id="IPR013149">
    <property type="entry name" value="ADH-like_C"/>
</dbReference>
<dbReference type="SUPFAM" id="SSF55347">
    <property type="entry name" value="Glyceraldehyde-3-phosphate dehydrogenase-like, C-terminal domain"/>
    <property type="match status" value="1"/>
</dbReference>
<dbReference type="InParanoid" id="A0A4R2PD29"/>
<dbReference type="Pfam" id="PF22725">
    <property type="entry name" value="GFO_IDH_MocA_C3"/>
    <property type="match status" value="1"/>
</dbReference>
<organism evidence="3 4">
    <name type="scientific">Rhodothalassium salexigens DSM 2132</name>
    <dbReference type="NCBI Taxonomy" id="1188247"/>
    <lineage>
        <taxon>Bacteria</taxon>
        <taxon>Pseudomonadati</taxon>
        <taxon>Pseudomonadota</taxon>
        <taxon>Alphaproteobacteria</taxon>
        <taxon>Rhodothalassiales</taxon>
        <taxon>Rhodothalassiaceae</taxon>
        <taxon>Rhodothalassium</taxon>
    </lineage>
</organism>
<evidence type="ECO:0000259" key="2">
    <source>
        <dbReference type="SMART" id="SM00829"/>
    </source>
</evidence>
<dbReference type="Pfam" id="PF08240">
    <property type="entry name" value="ADH_N"/>
    <property type="match status" value="1"/>
</dbReference>
<dbReference type="Pfam" id="PF01408">
    <property type="entry name" value="GFO_IDH_MocA"/>
    <property type="match status" value="2"/>
</dbReference>
<sequence length="1139" mass="121115">MSVAVRLGKVWRFVQIYGPGRTVEKAASRQTAAWPKRYRRRGPQDVAIIGCGQFGWSTIAHFVARGRGNRFGWCYDPDPARRAAMARRFGFRSAVADPWTALETEPCDTVYIASNHASHADYAVAALAAGKRVYVEKPVAVSLDQLARLEAARRASRRALHAGYNRPFSAAIRRLAPRLAAERGRPLTLSCTVAGHVLGPDHWYRDPAEGTRICGNVGHWLDLAVHLLSLDGALPDAWEITLAPANADEADENVSIVLTSARGDLISIVLTARAEPFEGIRESILLQRGTLQAEIADFRALRVWDGPKRRTHRFLPKDVGHETAILQPFDRQGDWQARWREVLRSSLWMLTITHMVRTGERRRAFTFTHALADLDDRVLAAQAAQAAQIADKTGAPPRPGGNGERETKPMKQVLQSLKDGSTLVETVPAPRPGRGQVVVRTHKTLISAGTERMLVDFGKANLLDKARQQPEKVAEVIAKIRTDGLATTLEAVQSKLGQPIPMGYSNVGTVTAVGAGVTGLAVGDRVVSNGHHAEMVRVPPNLCAKVPAGVGDDTAVFTVVGAIALQGIRLAGPSLGETVAVTGLGLIGLMAVQLLRAQGVRVLGIDMDPAKLDLARRFGAETVDLAKAEDPVAKAAALTDGHGVDAVLLTAATKSSTPVAQAARMCRKRGRIVLVGVTGLSLNRADFYEKELTFQVSCSYGPGRYDPAYEQHGQDYPIGFVRWTEQRNFQAVLAMMASGAVRTDALVSHRFPLDRAADAYGALSGGPALGVLLETGVEGLPDTAPAESVSLDQNSPRPAADGRVGVSFIGAGNYAGRVLAPAVAKTVARFEIVASGGGVSGTLMGRARGFRTSTTDTDTVFADPATDLVVVSTPHNSHAALAARALEAGKAAFVEKPLALTLADLDALERAYDTAAQAGRSPFLMVGFNRRFSPHVQALRARLNARAAPPAMVMTVNAGAIPLDHWTQDPAQGGGRLIGEACHFVDLARYLADAPIVRAQIDGLRPTAGAHGHDTATITLGFANGAVATIHYFANGHKGVAKERIEVFQAGAVYALDNFRRTRAVGDKGFKTVRSRGQDKGNAACVAATIDSLTRAAPAPIPAAELFEVSRTVIDLATRFDPRLGGSAGGGDDNGAAAG</sequence>
<dbReference type="InterPro" id="IPR055170">
    <property type="entry name" value="GFO_IDH_MocA-like_dom"/>
</dbReference>
<accession>A0A4R2PD29</accession>
<dbReference type="InterPro" id="IPR020843">
    <property type="entry name" value="ER"/>
</dbReference>
<dbReference type="Pfam" id="PF00107">
    <property type="entry name" value="ADH_zinc_N"/>
    <property type="match status" value="1"/>
</dbReference>
<dbReference type="Gene3D" id="3.40.50.720">
    <property type="entry name" value="NAD(P)-binding Rossmann-like Domain"/>
    <property type="match status" value="3"/>
</dbReference>
<dbReference type="SUPFAM" id="SSF50129">
    <property type="entry name" value="GroES-like"/>
    <property type="match status" value="1"/>
</dbReference>
<dbReference type="AlphaFoldDB" id="A0A4R2PD29"/>
<dbReference type="PANTHER" id="PTHR43377">
    <property type="entry name" value="BILIVERDIN REDUCTASE A"/>
    <property type="match status" value="1"/>
</dbReference>
<dbReference type="Proteomes" id="UP000295399">
    <property type="component" value="Unassembled WGS sequence"/>
</dbReference>
<dbReference type="SUPFAM" id="SSF51735">
    <property type="entry name" value="NAD(P)-binding Rossmann-fold domains"/>
    <property type="match status" value="3"/>
</dbReference>
<dbReference type="PANTHER" id="PTHR43377:SF1">
    <property type="entry name" value="BILIVERDIN REDUCTASE A"/>
    <property type="match status" value="1"/>
</dbReference>
<gene>
    <name evidence="3" type="ORF">EV659_10886</name>
</gene>
<protein>
    <submittedName>
        <fullName evidence="3">Threonine dehydrogenase-like Zn-dependent dehydrogenase</fullName>
    </submittedName>
</protein>
<dbReference type="SMART" id="SM00829">
    <property type="entry name" value="PKS_ER"/>
    <property type="match status" value="1"/>
</dbReference>
<evidence type="ECO:0000313" key="3">
    <source>
        <dbReference type="EMBL" id="TCP32987.1"/>
    </source>
</evidence>
<dbReference type="EMBL" id="SLXO01000008">
    <property type="protein sequence ID" value="TCP32987.1"/>
    <property type="molecule type" value="Genomic_DNA"/>
</dbReference>
<dbReference type="OrthoDB" id="9792935at2"/>
<evidence type="ECO:0000313" key="4">
    <source>
        <dbReference type="Proteomes" id="UP000295399"/>
    </source>
</evidence>